<protein>
    <submittedName>
        <fullName evidence="1">Uncharacterized protein</fullName>
    </submittedName>
</protein>
<reference evidence="2" key="1">
    <citation type="journal article" date="2023" name="Nat. Plants">
        <title>Single-cell RNA sequencing provides a high-resolution roadmap for understanding the multicellular compartmentation of specialized metabolism.</title>
        <authorList>
            <person name="Sun S."/>
            <person name="Shen X."/>
            <person name="Li Y."/>
            <person name="Li Y."/>
            <person name="Wang S."/>
            <person name="Li R."/>
            <person name="Zhang H."/>
            <person name="Shen G."/>
            <person name="Guo B."/>
            <person name="Wei J."/>
            <person name="Xu J."/>
            <person name="St-Pierre B."/>
            <person name="Chen S."/>
            <person name="Sun C."/>
        </authorList>
    </citation>
    <scope>NUCLEOTIDE SEQUENCE [LARGE SCALE GENOMIC DNA]</scope>
</reference>
<sequence>MEMMASMRAQMNNSFDALDGKISDIQERVMRLEAEEEKKINETIWITKGMRKKNKKGVSSLLAYMHKISLKDDIQRSKRSLKITRLYEDEVIKILEEAFILKIIFEKLSALDISLRI</sequence>
<gene>
    <name evidence="1" type="ORF">M9H77_34881</name>
</gene>
<keyword evidence="2" id="KW-1185">Reference proteome</keyword>
<evidence type="ECO:0000313" key="2">
    <source>
        <dbReference type="Proteomes" id="UP001060085"/>
    </source>
</evidence>
<proteinExistence type="predicted"/>
<comment type="caution">
    <text evidence="1">The sequence shown here is derived from an EMBL/GenBank/DDBJ whole genome shotgun (WGS) entry which is preliminary data.</text>
</comment>
<accession>A0ACB9ZMF7</accession>
<evidence type="ECO:0000313" key="1">
    <source>
        <dbReference type="EMBL" id="KAI5648876.1"/>
    </source>
</evidence>
<name>A0ACB9ZMF7_CATRO</name>
<dbReference type="EMBL" id="CM044708">
    <property type="protein sequence ID" value="KAI5648876.1"/>
    <property type="molecule type" value="Genomic_DNA"/>
</dbReference>
<organism evidence="1 2">
    <name type="scientific">Catharanthus roseus</name>
    <name type="common">Madagascar periwinkle</name>
    <name type="synonym">Vinca rosea</name>
    <dbReference type="NCBI Taxonomy" id="4058"/>
    <lineage>
        <taxon>Eukaryota</taxon>
        <taxon>Viridiplantae</taxon>
        <taxon>Streptophyta</taxon>
        <taxon>Embryophyta</taxon>
        <taxon>Tracheophyta</taxon>
        <taxon>Spermatophyta</taxon>
        <taxon>Magnoliopsida</taxon>
        <taxon>eudicotyledons</taxon>
        <taxon>Gunneridae</taxon>
        <taxon>Pentapetalae</taxon>
        <taxon>asterids</taxon>
        <taxon>lamiids</taxon>
        <taxon>Gentianales</taxon>
        <taxon>Apocynaceae</taxon>
        <taxon>Rauvolfioideae</taxon>
        <taxon>Vinceae</taxon>
        <taxon>Catharanthinae</taxon>
        <taxon>Catharanthus</taxon>
    </lineage>
</organism>
<dbReference type="Proteomes" id="UP001060085">
    <property type="component" value="Linkage Group LG08"/>
</dbReference>